<name>A0ABY4PMT5_9ACTN</name>
<evidence type="ECO:0008006" key="3">
    <source>
        <dbReference type="Google" id="ProtNLM"/>
    </source>
</evidence>
<evidence type="ECO:0000313" key="1">
    <source>
        <dbReference type="EMBL" id="UQT54366.1"/>
    </source>
</evidence>
<accession>A0ABY4PMT5</accession>
<keyword evidence="2" id="KW-1185">Reference proteome</keyword>
<dbReference type="EMBL" id="CP097289">
    <property type="protein sequence ID" value="UQT54366.1"/>
    <property type="molecule type" value="Genomic_DNA"/>
</dbReference>
<proteinExistence type="predicted"/>
<protein>
    <recommendedName>
        <fullName evidence="3">DUF317 domain-containing protein</fullName>
    </recommendedName>
</protein>
<evidence type="ECO:0000313" key="2">
    <source>
        <dbReference type="Proteomes" id="UP000829992"/>
    </source>
</evidence>
<organism evidence="1 2">
    <name type="scientific">Streptomyces durmitorensis</name>
    <dbReference type="NCBI Taxonomy" id="319947"/>
    <lineage>
        <taxon>Bacteria</taxon>
        <taxon>Bacillati</taxon>
        <taxon>Actinomycetota</taxon>
        <taxon>Actinomycetes</taxon>
        <taxon>Kitasatosporales</taxon>
        <taxon>Streptomycetaceae</taxon>
        <taxon>Streptomyces</taxon>
    </lineage>
</organism>
<sequence length="199" mass="21345">MEFHISQQVQTTVDAPALTEGDFAAPAGTLGTISGLPLPDGTSYGVLLDGDPDALPASYEPQELIAAPSREDASMSQRRDYLNTVNTVMAQAGFGPASYSPLTGHAQAWYQWTGGQYAVNADAWPAGLYVIWHHARGWHYSTGRDTGVRHPLPFTLFADPMDVADGVRRLLLGLVRDLPASTDDWQPAAALAVIQDGPQ</sequence>
<dbReference type="Proteomes" id="UP000829992">
    <property type="component" value="Chromosome"/>
</dbReference>
<reference evidence="1 2" key="1">
    <citation type="submission" date="2022-05" db="EMBL/GenBank/DDBJ databases">
        <authorList>
            <person name="Zhou X."/>
            <person name="Li K."/>
            <person name="Man Y."/>
        </authorList>
    </citation>
    <scope>NUCLEOTIDE SEQUENCE [LARGE SCALE GENOMIC DNA]</scope>
    <source>
        <strain evidence="1 2">MS405</strain>
    </source>
</reference>
<gene>
    <name evidence="1" type="ORF">M4V62_04285</name>
</gene>
<dbReference type="RefSeq" id="WP_249585862.1">
    <property type="nucleotide sequence ID" value="NZ_BAAAQL010000002.1"/>
</dbReference>